<accession>A0A8S1ISK8</accession>
<dbReference type="InterPro" id="IPR016656">
    <property type="entry name" value="TFIIE-bsu"/>
</dbReference>
<reference evidence="3" key="1">
    <citation type="submission" date="2020-12" db="EMBL/GenBank/DDBJ databases">
        <authorList>
            <person name="Iha C."/>
        </authorList>
    </citation>
    <scope>NUCLEOTIDE SEQUENCE</scope>
</reference>
<evidence type="ECO:0000313" key="3">
    <source>
        <dbReference type="EMBL" id="CAD7697209.1"/>
    </source>
</evidence>
<sequence length="280" mass="31635">MSGHTNLEATIFTHLAELQGKNGGPEVKKKPARSRAKKDSSKAAAQKRAAPDTAASLLSSRPKNDPPRTQAQKRVPEVPVSKRLKDVVQCLRQHGGLMSAAEITAKCQVEMDDPGLLEKLRANERVEQLQDGRYLYKPKLDHVRDKEQLINHVRGNPSGTKWGDLSDAYPEVARDLEELRQGRRVFVYRSLDKDNDVVYPNDPKLLHVVVSEEVQALFRESKFEGTEEELEGALKKAGLVRAKRRGVFERQQVERPRKAPRKRSFRKHITNTHMADTGIV</sequence>
<proteinExistence type="predicted"/>
<gene>
    <name evidence="3" type="ORF">OSTQU699_LOCUS2570</name>
</gene>
<feature type="domain" description="TFA2 Winged helix" evidence="2">
    <location>
        <begin position="144"/>
        <end position="201"/>
    </location>
</feature>
<dbReference type="Proteomes" id="UP000708148">
    <property type="component" value="Unassembled WGS sequence"/>
</dbReference>
<evidence type="ECO:0000256" key="1">
    <source>
        <dbReference type="SAM" id="MobiDB-lite"/>
    </source>
</evidence>
<name>A0A8S1ISK8_9CHLO</name>
<dbReference type="GO" id="GO:0006367">
    <property type="term" value="P:transcription initiation at RNA polymerase II promoter"/>
    <property type="evidence" value="ECO:0007669"/>
    <property type="project" value="InterPro"/>
</dbReference>
<dbReference type="PANTHER" id="PTHR12716:SF8">
    <property type="entry name" value="TRANSCRIPTION INITIATION FACTOR IIE SUBUNIT BETA"/>
    <property type="match status" value="1"/>
</dbReference>
<feature type="region of interest" description="Disordered" evidence="1">
    <location>
        <begin position="1"/>
        <end position="79"/>
    </location>
</feature>
<dbReference type="EMBL" id="CAJHUC010000626">
    <property type="protein sequence ID" value="CAD7697209.1"/>
    <property type="molecule type" value="Genomic_DNA"/>
</dbReference>
<feature type="compositionally biased region" description="Low complexity" evidence="1">
    <location>
        <begin position="42"/>
        <end position="55"/>
    </location>
</feature>
<feature type="compositionally biased region" description="Polar residues" evidence="1">
    <location>
        <begin position="56"/>
        <end position="72"/>
    </location>
</feature>
<evidence type="ECO:0000259" key="2">
    <source>
        <dbReference type="Pfam" id="PF18121"/>
    </source>
</evidence>
<dbReference type="GO" id="GO:0001097">
    <property type="term" value="F:TFIIH-class transcription factor complex binding"/>
    <property type="evidence" value="ECO:0007669"/>
    <property type="project" value="TreeGrafter"/>
</dbReference>
<evidence type="ECO:0000313" key="4">
    <source>
        <dbReference type="Proteomes" id="UP000708148"/>
    </source>
</evidence>
<dbReference type="GO" id="GO:0005673">
    <property type="term" value="C:transcription factor TFIIE complex"/>
    <property type="evidence" value="ECO:0007669"/>
    <property type="project" value="InterPro"/>
</dbReference>
<comment type="caution">
    <text evidence="3">The sequence shown here is derived from an EMBL/GenBank/DDBJ whole genome shotgun (WGS) entry which is preliminary data.</text>
</comment>
<dbReference type="OrthoDB" id="3907302at2759"/>
<organism evidence="3 4">
    <name type="scientific">Ostreobium quekettii</name>
    <dbReference type="NCBI Taxonomy" id="121088"/>
    <lineage>
        <taxon>Eukaryota</taxon>
        <taxon>Viridiplantae</taxon>
        <taxon>Chlorophyta</taxon>
        <taxon>core chlorophytes</taxon>
        <taxon>Ulvophyceae</taxon>
        <taxon>TCBD clade</taxon>
        <taxon>Bryopsidales</taxon>
        <taxon>Ostreobineae</taxon>
        <taxon>Ostreobiaceae</taxon>
        <taxon>Ostreobium</taxon>
    </lineage>
</organism>
<dbReference type="AlphaFoldDB" id="A0A8S1ISK8"/>
<dbReference type="InterPro" id="IPR040501">
    <property type="entry name" value="TFA2_Winged_2"/>
</dbReference>
<dbReference type="Pfam" id="PF18121">
    <property type="entry name" value="TFA2_Winged_2"/>
    <property type="match status" value="1"/>
</dbReference>
<keyword evidence="4" id="KW-1185">Reference proteome</keyword>
<protein>
    <recommendedName>
        <fullName evidence="2">TFA2 Winged helix domain-containing protein</fullName>
    </recommendedName>
</protein>
<dbReference type="PANTHER" id="PTHR12716">
    <property type="entry name" value="TRANSCRIPTION INITIATION FACTOR IIE, BETA SUBUNIT"/>
    <property type="match status" value="1"/>
</dbReference>